<reference evidence="3" key="1">
    <citation type="submission" date="2020-07" db="EMBL/GenBank/DDBJ databases">
        <title>The High-quality genome of the commercially important snow crab, Chionoecetes opilio.</title>
        <authorList>
            <person name="Jeong J.-H."/>
            <person name="Ryu S."/>
        </authorList>
    </citation>
    <scope>NUCLEOTIDE SEQUENCE</scope>
    <source>
        <strain evidence="3">MADBK_172401_WGS</strain>
        <tissue evidence="3">Digestive gland</tissue>
    </source>
</reference>
<feature type="compositionally biased region" description="Basic and acidic residues" evidence="1">
    <location>
        <begin position="879"/>
        <end position="903"/>
    </location>
</feature>
<dbReference type="PANTHER" id="PTHR19991">
    <property type="entry name" value="L 2 01289"/>
    <property type="match status" value="1"/>
</dbReference>
<keyword evidence="4" id="KW-1185">Reference proteome</keyword>
<dbReference type="Pfam" id="PF00085">
    <property type="entry name" value="Thioredoxin"/>
    <property type="match status" value="1"/>
</dbReference>
<dbReference type="InterPro" id="IPR036249">
    <property type="entry name" value="Thioredoxin-like_sf"/>
</dbReference>
<dbReference type="CDD" id="cd02961">
    <property type="entry name" value="PDI_a_family"/>
    <property type="match status" value="2"/>
</dbReference>
<dbReference type="InterPro" id="IPR013766">
    <property type="entry name" value="Thioredoxin_domain"/>
</dbReference>
<gene>
    <name evidence="3" type="ORF">GWK47_003643</name>
</gene>
<protein>
    <recommendedName>
        <fullName evidence="2">Thioredoxin domain-containing protein</fullName>
    </recommendedName>
</protein>
<proteinExistence type="predicted"/>
<name>A0A8J5D4M3_CHIOP</name>
<feature type="compositionally biased region" description="Basic and acidic residues" evidence="1">
    <location>
        <begin position="912"/>
        <end position="942"/>
    </location>
</feature>
<dbReference type="Proteomes" id="UP000770661">
    <property type="component" value="Unassembled WGS sequence"/>
</dbReference>
<evidence type="ECO:0000259" key="2">
    <source>
        <dbReference type="PROSITE" id="PS51352"/>
    </source>
</evidence>
<sequence>MLAAYAALKKAFDSVHRESLWDLLRLRGIPARTIGLMTVIFAESLEVLVMALKMHEEAKPLGLEVSCPKTKVQVFGGLLDETVQSVHACGEDIEILENFTYLGGACEEGQKCDKILDELENIDDDTDDQGMHFVTTEETGLAHEYGIKVVPALVLFRNGEPVLYKGDIGDEEAVLLWVTSEDTLEIPNQIEEVNQRMLERILNVSQNVAVFFCECVAGDVVVFYECATGDVAVFFCECATGDVAVFFCECVTGDVAVFFCECVIGDVAVFFCECATGDVAVFFCECVTGDVAVFFCECVTGDVAVFFCECATGDVVVFFCECVTGDVAVFFCECVTGDVAVFFCECATGDVAVFFCECVTGDVAVFFWDVAVFFCECVTGDVVVFFCECATGDVAVFFCECVTGDVVVFFCECVTGDVAVFFCECVTGDVAVFWDVAVFFCECVTGDVAVFFCECATGDVAVFCECVTGDVAVFFCECATGDVAVFFCECVTGDVVVFFCESATGDVAVFFCECATGDVAVFFLCNRDVAAFFCERATGDVAVFFCECVTGDVAAFFWDVAVFFCECVTGDVAVVCECATGDVAVFFCECATEDVAVFFCECATGDVAVFYDENDMQSKKILVELENIDDDCDDIGIDFVKISDEGIAQEYDIASMPTLVYFRYRFPQIYEGDMMDEDALLEWLIDNKDKGPASIIEEVDGKMLYTLMDTFEYLVVYFYDDNCPTCETVLAELETIDDETDEIGIQFVKTDDVDVAEDLGISHLPALVYFEGGVPSIYDGLIKTSVVTLTSRRVELGAEEAGESADGGVSSVDENKEKDVDNDSNVWKIDDDDNGTMGDENNGKGIDESNIGESNSEDDNYNNAQERDDIIEDDAADDWNIREGSIKGSEEDGSDEKAKKVDDTSEQNDITDGSRKDDAACEQCKAKDRSEKKVSNKEHVNEDAGIYAMEKEDRQIDIGKAVGSERNAGSEEGYRGHDKQNDSKENDSGGVNPECKKKTLSSEGSKHNDQDYQLEENKDDRDGKGGRKEVKRKFGGKEKSKIRKTKSIPGRNETLRGGRKAAHRKGNGDKSQEGSVAVIKEASNKTRKDYEAKENLKPEGEEAAVRDIQAEENVLEWLIEQRHEDTIENINRQMLYTLIDTQDYLGVYFFNEENEECPKVLRTLEKIDDEAAEYGIQMVKMNDRLMAKKYGFRNPPGLVYFRKGKHIKYDGDLYDEEDVLDWFTAPENMELNDAIEKVNRKMFERIRQATDYLAVFFYSEVGCKQCQKVLAELENIDDEADANGIDFVKIDDSQLAKDVGVYALPAIVFYRTGSEDPIIYAGDMKNEENLLSWLLTEKDPAADFIEDMDGETLLRVIRDADAIAVYFYKDDNTCASCMEVLEELENIDDDTDRIGVSFVKTQDLKMAERYGVTSVPALLYFEHQIPTVYEGDLLAEEDVLQWLILQKTEDTIETVNRNMLEVMLEDTQYLAVYFYKPNCRACETVLAELENIDDECDHYGIHMVKIQDAQLAKRYGIKTLPALIYFRNGNPLIFEGQCCLSLTFLFSVS</sequence>
<feature type="domain" description="Thioredoxin" evidence="2">
    <location>
        <begin position="1333"/>
        <end position="1465"/>
    </location>
</feature>
<feature type="region of interest" description="Disordered" evidence="1">
    <location>
        <begin position="799"/>
        <end position="1102"/>
    </location>
</feature>
<feature type="compositionally biased region" description="Basic and acidic residues" evidence="1">
    <location>
        <begin position="1082"/>
        <end position="1102"/>
    </location>
</feature>
<feature type="compositionally biased region" description="Basic and acidic residues" evidence="1">
    <location>
        <begin position="1004"/>
        <end position="1028"/>
    </location>
</feature>
<dbReference type="EMBL" id="JACEEZ010001904">
    <property type="protein sequence ID" value="KAG0728700.1"/>
    <property type="molecule type" value="Genomic_DNA"/>
</dbReference>
<feature type="domain" description="Thioredoxin" evidence="2">
    <location>
        <begin position="685"/>
        <end position="810"/>
    </location>
</feature>
<dbReference type="SUPFAM" id="SSF52833">
    <property type="entry name" value="Thioredoxin-like"/>
    <property type="match status" value="6"/>
</dbReference>
<dbReference type="Gene3D" id="3.40.30.10">
    <property type="entry name" value="Glutaredoxin"/>
    <property type="match status" value="6"/>
</dbReference>
<evidence type="ECO:0000313" key="4">
    <source>
        <dbReference type="Proteomes" id="UP000770661"/>
    </source>
</evidence>
<comment type="caution">
    <text evidence="3">The sequence shown here is derived from an EMBL/GenBank/DDBJ whole genome shotgun (WGS) entry which is preliminary data.</text>
</comment>
<organism evidence="3 4">
    <name type="scientific">Chionoecetes opilio</name>
    <name type="common">Atlantic snow crab</name>
    <name type="synonym">Cancer opilio</name>
    <dbReference type="NCBI Taxonomy" id="41210"/>
    <lineage>
        <taxon>Eukaryota</taxon>
        <taxon>Metazoa</taxon>
        <taxon>Ecdysozoa</taxon>
        <taxon>Arthropoda</taxon>
        <taxon>Crustacea</taxon>
        <taxon>Multicrustacea</taxon>
        <taxon>Malacostraca</taxon>
        <taxon>Eumalacostraca</taxon>
        <taxon>Eucarida</taxon>
        <taxon>Decapoda</taxon>
        <taxon>Pleocyemata</taxon>
        <taxon>Brachyura</taxon>
        <taxon>Eubrachyura</taxon>
        <taxon>Majoidea</taxon>
        <taxon>Majidae</taxon>
        <taxon>Chionoecetes</taxon>
    </lineage>
</organism>
<feature type="compositionally biased region" description="Basic and acidic residues" evidence="1">
    <location>
        <begin position="968"/>
        <end position="987"/>
    </location>
</feature>
<evidence type="ECO:0000313" key="3">
    <source>
        <dbReference type="EMBL" id="KAG0728700.1"/>
    </source>
</evidence>
<accession>A0A8J5D4M3</accession>
<evidence type="ECO:0000256" key="1">
    <source>
        <dbReference type="SAM" id="MobiDB-lite"/>
    </source>
</evidence>
<dbReference type="InterPro" id="IPR017937">
    <property type="entry name" value="Thioredoxin_CS"/>
</dbReference>
<dbReference type="PROSITE" id="PS51352">
    <property type="entry name" value="THIOREDOXIN_2"/>
    <property type="match status" value="2"/>
</dbReference>
<dbReference type="Gene3D" id="3.40.50.11390">
    <property type="match status" value="1"/>
</dbReference>
<feature type="compositionally biased region" description="Basic residues" evidence="1">
    <location>
        <begin position="1029"/>
        <end position="1046"/>
    </location>
</feature>
<dbReference type="PANTHER" id="PTHR19991:SF3">
    <property type="entry name" value="LETHAL (2) 01289, ISOFORM F"/>
    <property type="match status" value="1"/>
</dbReference>
<dbReference type="PROSITE" id="PS00194">
    <property type="entry name" value="THIOREDOXIN_1"/>
    <property type="match status" value="1"/>
</dbReference>
<dbReference type="CDD" id="cd02947">
    <property type="entry name" value="TRX_family"/>
    <property type="match status" value="1"/>
</dbReference>
<dbReference type="OrthoDB" id="10264505at2759"/>